<dbReference type="RefSeq" id="WP_146896827.1">
    <property type="nucleotide sequence ID" value="NZ_BJYS01000009.1"/>
</dbReference>
<protein>
    <recommendedName>
        <fullName evidence="4">Glycosyltransferase 2-like domain-containing protein</fullName>
    </recommendedName>
</protein>
<feature type="domain" description="Glycosyltransferase 2-like" evidence="4">
    <location>
        <begin position="18"/>
        <end position="172"/>
    </location>
</feature>
<dbReference type="Proteomes" id="UP000321532">
    <property type="component" value="Unassembled WGS sequence"/>
</dbReference>
<keyword evidence="2" id="KW-0328">Glycosyltransferase</keyword>
<dbReference type="OrthoDB" id="9771846at2"/>
<dbReference type="InterPro" id="IPR001173">
    <property type="entry name" value="Glyco_trans_2-like"/>
</dbReference>
<evidence type="ECO:0000256" key="1">
    <source>
        <dbReference type="ARBA" id="ARBA00006739"/>
    </source>
</evidence>
<evidence type="ECO:0000259" key="4">
    <source>
        <dbReference type="Pfam" id="PF00535"/>
    </source>
</evidence>
<dbReference type="EMBL" id="BJYS01000009">
    <property type="protein sequence ID" value="GEO03933.1"/>
    <property type="molecule type" value="Genomic_DNA"/>
</dbReference>
<evidence type="ECO:0000256" key="3">
    <source>
        <dbReference type="ARBA" id="ARBA00022679"/>
    </source>
</evidence>
<dbReference type="PANTHER" id="PTHR43179:SF12">
    <property type="entry name" value="GALACTOFURANOSYLTRANSFERASE GLFT2"/>
    <property type="match status" value="1"/>
</dbReference>
<keyword evidence="3" id="KW-0808">Transferase</keyword>
<comment type="caution">
    <text evidence="5">The sequence shown here is derived from an EMBL/GenBank/DDBJ whole genome shotgun (WGS) entry which is preliminary data.</text>
</comment>
<sequence length="302" mass="34750">MNDQNLVTSKSTLDDLITVIISTKNRWPDLHKALLSLRNQTIKHHVLVLDDNSDDGTYENVKNLFPEVTLHSYKESAGYIVRRNEAVEMAKTPYVLSIDDDCVLESPTILYQIADFCVANNCAAVAWPYIDANLSPEVHDVAPNDGLWQSHTFKGCSFVVKRDIFLQIGGFRTSFFHQGEEEDYCIRLLELGHPVFLGKGNAIHHYESPKRSWDRMDFYGSRNLMLFAIFNVPLKYLPVQLAGSAFKSFLYGFKIKRPYQKTRGILYGFLDGLKLAMKERKPVSTQTYLKYRELKKQYQPYA</sequence>
<evidence type="ECO:0000256" key="2">
    <source>
        <dbReference type="ARBA" id="ARBA00022676"/>
    </source>
</evidence>
<dbReference type="GO" id="GO:0016757">
    <property type="term" value="F:glycosyltransferase activity"/>
    <property type="evidence" value="ECO:0007669"/>
    <property type="project" value="UniProtKB-KW"/>
</dbReference>
<reference evidence="5 6" key="1">
    <citation type="submission" date="2019-07" db="EMBL/GenBank/DDBJ databases">
        <title>Whole genome shotgun sequence of Adhaeribacter aerolatus NBRC 106133.</title>
        <authorList>
            <person name="Hosoyama A."/>
            <person name="Uohara A."/>
            <person name="Ohji S."/>
            <person name="Ichikawa N."/>
        </authorList>
    </citation>
    <scope>NUCLEOTIDE SEQUENCE [LARGE SCALE GENOMIC DNA]</scope>
    <source>
        <strain evidence="5 6">NBRC 106133</strain>
    </source>
</reference>
<dbReference type="InterPro" id="IPR029044">
    <property type="entry name" value="Nucleotide-diphossugar_trans"/>
</dbReference>
<dbReference type="SUPFAM" id="SSF53448">
    <property type="entry name" value="Nucleotide-diphospho-sugar transferases"/>
    <property type="match status" value="1"/>
</dbReference>
<comment type="similarity">
    <text evidence="1">Belongs to the glycosyltransferase 2 family.</text>
</comment>
<gene>
    <name evidence="5" type="ORF">AAE02nite_15970</name>
</gene>
<proteinExistence type="inferred from homology"/>
<accession>A0A512AW47</accession>
<dbReference type="Pfam" id="PF00535">
    <property type="entry name" value="Glycos_transf_2"/>
    <property type="match status" value="1"/>
</dbReference>
<evidence type="ECO:0000313" key="6">
    <source>
        <dbReference type="Proteomes" id="UP000321532"/>
    </source>
</evidence>
<organism evidence="5 6">
    <name type="scientific">Adhaeribacter aerolatus</name>
    <dbReference type="NCBI Taxonomy" id="670289"/>
    <lineage>
        <taxon>Bacteria</taxon>
        <taxon>Pseudomonadati</taxon>
        <taxon>Bacteroidota</taxon>
        <taxon>Cytophagia</taxon>
        <taxon>Cytophagales</taxon>
        <taxon>Hymenobacteraceae</taxon>
        <taxon>Adhaeribacter</taxon>
    </lineage>
</organism>
<name>A0A512AW47_9BACT</name>
<keyword evidence="6" id="KW-1185">Reference proteome</keyword>
<dbReference type="AlphaFoldDB" id="A0A512AW47"/>
<dbReference type="Gene3D" id="3.90.550.10">
    <property type="entry name" value="Spore Coat Polysaccharide Biosynthesis Protein SpsA, Chain A"/>
    <property type="match status" value="1"/>
</dbReference>
<dbReference type="PANTHER" id="PTHR43179">
    <property type="entry name" value="RHAMNOSYLTRANSFERASE WBBL"/>
    <property type="match status" value="1"/>
</dbReference>
<evidence type="ECO:0000313" key="5">
    <source>
        <dbReference type="EMBL" id="GEO03933.1"/>
    </source>
</evidence>